<sequence length="191" mass="21591">MTTCYESLTLDQCNSLLSSAEGLKVSRFWRSVEPGVFFELGRLSRKGTDRRKERSGQITLMVESDWRVEGPRSIHFGSSFSATIIEKRLADLVGLHVSSITADSETREMRLQFSDGRIFRTFCDWSSQPRWTVLFNDASLLPMDAAWQGVDVTPCLHISAGRPEIEYCFDEDEVDMPALVALVATYRSPPN</sequence>
<evidence type="ECO:0000313" key="1">
    <source>
        <dbReference type="EMBL" id="KKN85850.1"/>
    </source>
</evidence>
<proteinExistence type="predicted"/>
<reference evidence="1" key="1">
    <citation type="journal article" date="2015" name="Nature">
        <title>Complex archaea that bridge the gap between prokaryotes and eukaryotes.</title>
        <authorList>
            <person name="Spang A."/>
            <person name="Saw J.H."/>
            <person name="Jorgensen S.L."/>
            <person name="Zaremba-Niedzwiedzka K."/>
            <person name="Martijn J."/>
            <person name="Lind A.E."/>
            <person name="van Eijk R."/>
            <person name="Schleper C."/>
            <person name="Guy L."/>
            <person name="Ettema T.J."/>
        </authorList>
    </citation>
    <scope>NUCLEOTIDE SEQUENCE</scope>
</reference>
<organism evidence="1">
    <name type="scientific">marine sediment metagenome</name>
    <dbReference type="NCBI Taxonomy" id="412755"/>
    <lineage>
        <taxon>unclassified sequences</taxon>
        <taxon>metagenomes</taxon>
        <taxon>ecological metagenomes</taxon>
    </lineage>
</organism>
<protein>
    <submittedName>
        <fullName evidence="1">Uncharacterized protein</fullName>
    </submittedName>
</protein>
<dbReference type="AlphaFoldDB" id="A0A0F9TXV9"/>
<dbReference type="EMBL" id="LAZR01000154">
    <property type="protein sequence ID" value="KKN85850.1"/>
    <property type="molecule type" value="Genomic_DNA"/>
</dbReference>
<accession>A0A0F9TXV9</accession>
<name>A0A0F9TXV9_9ZZZZ</name>
<gene>
    <name evidence="1" type="ORF">LCGC14_0274680</name>
</gene>
<comment type="caution">
    <text evidence="1">The sequence shown here is derived from an EMBL/GenBank/DDBJ whole genome shotgun (WGS) entry which is preliminary data.</text>
</comment>